<sequence>MSGASSIGSFNYRWNLMASGIASVDAVAKSSDSFQHGSNSHDASANRNTVESATITKRMSDGAMIIFRYDKRAHVSAYGAGKDTGSNVNLTA</sequence>
<feature type="region of interest" description="Disordered" evidence="1">
    <location>
        <begin position="32"/>
        <end position="51"/>
    </location>
</feature>
<dbReference type="AlphaFoldDB" id="A0A1H0P2A5"/>
<protein>
    <submittedName>
        <fullName evidence="2">Uncharacterized protein</fullName>
    </submittedName>
</protein>
<dbReference type="OrthoDB" id="1666908at2"/>
<name>A0A1H0P2A5_SELRU</name>
<evidence type="ECO:0000256" key="1">
    <source>
        <dbReference type="SAM" id="MobiDB-lite"/>
    </source>
</evidence>
<reference evidence="2 3" key="1">
    <citation type="submission" date="2016-10" db="EMBL/GenBank/DDBJ databases">
        <authorList>
            <person name="de Groot N.N."/>
        </authorList>
    </citation>
    <scope>NUCLEOTIDE SEQUENCE [LARGE SCALE GENOMIC DNA]</scope>
    <source>
        <strain evidence="2 3">S137</strain>
    </source>
</reference>
<evidence type="ECO:0000313" key="3">
    <source>
        <dbReference type="Proteomes" id="UP000182412"/>
    </source>
</evidence>
<evidence type="ECO:0000313" key="2">
    <source>
        <dbReference type="EMBL" id="SDO98825.1"/>
    </source>
</evidence>
<organism evidence="2 3">
    <name type="scientific">Selenomonas ruminantium</name>
    <dbReference type="NCBI Taxonomy" id="971"/>
    <lineage>
        <taxon>Bacteria</taxon>
        <taxon>Bacillati</taxon>
        <taxon>Bacillota</taxon>
        <taxon>Negativicutes</taxon>
        <taxon>Selenomonadales</taxon>
        <taxon>Selenomonadaceae</taxon>
        <taxon>Selenomonas</taxon>
    </lineage>
</organism>
<feature type="compositionally biased region" description="Polar residues" evidence="1">
    <location>
        <begin position="34"/>
        <end position="51"/>
    </location>
</feature>
<dbReference type="EMBL" id="FNJQ01000004">
    <property type="protein sequence ID" value="SDO98825.1"/>
    <property type="molecule type" value="Genomic_DNA"/>
</dbReference>
<accession>A0A1H0P2A5</accession>
<dbReference type="Proteomes" id="UP000182412">
    <property type="component" value="Unassembled WGS sequence"/>
</dbReference>
<gene>
    <name evidence="2" type="ORF">SAMN05216366_10471</name>
</gene>
<proteinExistence type="predicted"/>
<dbReference type="RefSeq" id="WP_074571426.1">
    <property type="nucleotide sequence ID" value="NZ_FNJQ01000004.1"/>
</dbReference>